<comment type="caution">
    <text evidence="2">The sequence shown here is derived from an EMBL/GenBank/DDBJ whole genome shotgun (WGS) entry which is preliminary data.</text>
</comment>
<gene>
    <name evidence="2" type="ORF">EPI10_016878</name>
</gene>
<protein>
    <submittedName>
        <fullName evidence="2">Retrovirus-related Pol polyprotein from transposon TNT 1-94</fullName>
    </submittedName>
</protein>
<dbReference type="InterPro" id="IPR013103">
    <property type="entry name" value="RVT_2"/>
</dbReference>
<sequence>MKEEIIMLEKNQTWKLVKRPEDRKFIEVTWIFKTKLNANDFINKHKAKLVAKQIRNHEIIVGYNYTKGLKSVLDRH</sequence>
<keyword evidence="3" id="KW-1185">Reference proteome</keyword>
<feature type="domain" description="Reverse transcriptase Ty1/copia-type" evidence="1">
    <location>
        <begin position="11"/>
        <end position="56"/>
    </location>
</feature>
<evidence type="ECO:0000313" key="3">
    <source>
        <dbReference type="Proteomes" id="UP000325315"/>
    </source>
</evidence>
<organism evidence="2 3">
    <name type="scientific">Gossypium australe</name>
    <dbReference type="NCBI Taxonomy" id="47621"/>
    <lineage>
        <taxon>Eukaryota</taxon>
        <taxon>Viridiplantae</taxon>
        <taxon>Streptophyta</taxon>
        <taxon>Embryophyta</taxon>
        <taxon>Tracheophyta</taxon>
        <taxon>Spermatophyta</taxon>
        <taxon>Magnoliopsida</taxon>
        <taxon>eudicotyledons</taxon>
        <taxon>Gunneridae</taxon>
        <taxon>Pentapetalae</taxon>
        <taxon>rosids</taxon>
        <taxon>malvids</taxon>
        <taxon>Malvales</taxon>
        <taxon>Malvaceae</taxon>
        <taxon>Malvoideae</taxon>
        <taxon>Gossypium</taxon>
    </lineage>
</organism>
<reference evidence="3" key="1">
    <citation type="journal article" date="2019" name="Plant Biotechnol. J.">
        <title>Genome sequencing of the Australian wild diploid species Gossypium australe highlights disease resistance and delayed gland morphogenesis.</title>
        <authorList>
            <person name="Cai Y."/>
            <person name="Cai X."/>
            <person name="Wang Q."/>
            <person name="Wang P."/>
            <person name="Zhang Y."/>
            <person name="Cai C."/>
            <person name="Xu Y."/>
            <person name="Wang K."/>
            <person name="Zhou Z."/>
            <person name="Wang C."/>
            <person name="Geng S."/>
            <person name="Li B."/>
            <person name="Dong Q."/>
            <person name="Hou Y."/>
            <person name="Wang H."/>
            <person name="Ai P."/>
            <person name="Liu Z."/>
            <person name="Yi F."/>
            <person name="Sun M."/>
            <person name="An G."/>
            <person name="Cheng J."/>
            <person name="Zhang Y."/>
            <person name="Shi Q."/>
            <person name="Xie Y."/>
            <person name="Shi X."/>
            <person name="Chang Y."/>
            <person name="Huang F."/>
            <person name="Chen Y."/>
            <person name="Hong S."/>
            <person name="Mi L."/>
            <person name="Sun Q."/>
            <person name="Zhang L."/>
            <person name="Zhou B."/>
            <person name="Peng R."/>
            <person name="Zhang X."/>
            <person name="Liu F."/>
        </authorList>
    </citation>
    <scope>NUCLEOTIDE SEQUENCE [LARGE SCALE GENOMIC DNA]</scope>
    <source>
        <strain evidence="3">cv. PA1801</strain>
    </source>
</reference>
<dbReference type="Pfam" id="PF07727">
    <property type="entry name" value="RVT_2"/>
    <property type="match status" value="1"/>
</dbReference>
<dbReference type="OrthoDB" id="411615at2759"/>
<evidence type="ECO:0000259" key="1">
    <source>
        <dbReference type="Pfam" id="PF07727"/>
    </source>
</evidence>
<proteinExistence type="predicted"/>
<dbReference type="Proteomes" id="UP000325315">
    <property type="component" value="Unassembled WGS sequence"/>
</dbReference>
<name>A0A5B6VQA5_9ROSI</name>
<accession>A0A5B6VQA5</accession>
<dbReference type="AlphaFoldDB" id="A0A5B6VQA5"/>
<evidence type="ECO:0000313" key="2">
    <source>
        <dbReference type="EMBL" id="KAA3471237.1"/>
    </source>
</evidence>
<dbReference type="EMBL" id="SMMG02000006">
    <property type="protein sequence ID" value="KAA3471237.1"/>
    <property type="molecule type" value="Genomic_DNA"/>
</dbReference>